<proteinExistence type="predicted"/>
<dbReference type="InterPro" id="IPR025533">
    <property type="entry name" value="DUF4419"/>
</dbReference>
<dbReference type="Proteomes" id="UP000006054">
    <property type="component" value="Chromosome"/>
</dbReference>
<dbReference type="EMBL" id="CP003345">
    <property type="protein sequence ID" value="AFM04540.1"/>
    <property type="molecule type" value="Genomic_DNA"/>
</dbReference>
<dbReference type="STRING" id="880071.Fleli_2160"/>
<dbReference type="PATRIC" id="fig|880071.3.peg.2147"/>
<gene>
    <name evidence="1" type="ordered locus">Fleli_2160</name>
</gene>
<dbReference type="Pfam" id="PF14388">
    <property type="entry name" value="DUF4419"/>
    <property type="match status" value="1"/>
</dbReference>
<evidence type="ECO:0008006" key="3">
    <source>
        <dbReference type="Google" id="ProtNLM"/>
    </source>
</evidence>
<dbReference type="HOGENOM" id="CLU_033534_0_0_10"/>
<dbReference type="PANTHER" id="PTHR31252">
    <property type="entry name" value="DUF4419 DOMAIN-CONTAINING PROTEIN"/>
    <property type="match status" value="1"/>
</dbReference>
<dbReference type="PANTHER" id="PTHR31252:SF11">
    <property type="entry name" value="DUF4419 DOMAIN-CONTAINING PROTEIN"/>
    <property type="match status" value="1"/>
</dbReference>
<dbReference type="AlphaFoldDB" id="I4AKQ5"/>
<accession>I4AKQ5</accession>
<keyword evidence="2" id="KW-1185">Reference proteome</keyword>
<evidence type="ECO:0000313" key="1">
    <source>
        <dbReference type="EMBL" id="AFM04540.1"/>
    </source>
</evidence>
<evidence type="ECO:0000313" key="2">
    <source>
        <dbReference type="Proteomes" id="UP000006054"/>
    </source>
</evidence>
<reference evidence="2" key="1">
    <citation type="submission" date="2012-06" db="EMBL/GenBank/DDBJ databases">
        <title>The complete genome of Flexibacter litoralis DSM 6794.</title>
        <authorList>
            <person name="Lucas S."/>
            <person name="Copeland A."/>
            <person name="Lapidus A."/>
            <person name="Glavina del Rio T."/>
            <person name="Dalin E."/>
            <person name="Tice H."/>
            <person name="Bruce D."/>
            <person name="Goodwin L."/>
            <person name="Pitluck S."/>
            <person name="Peters L."/>
            <person name="Ovchinnikova G."/>
            <person name="Lu M."/>
            <person name="Kyrpides N."/>
            <person name="Mavromatis K."/>
            <person name="Ivanova N."/>
            <person name="Brettin T."/>
            <person name="Detter J.C."/>
            <person name="Han C."/>
            <person name="Larimer F."/>
            <person name="Land M."/>
            <person name="Hauser L."/>
            <person name="Markowitz V."/>
            <person name="Cheng J.-F."/>
            <person name="Hugenholtz P."/>
            <person name="Woyke T."/>
            <person name="Wu D."/>
            <person name="Spring S."/>
            <person name="Lang E."/>
            <person name="Kopitz M."/>
            <person name="Brambilla E."/>
            <person name="Klenk H.-P."/>
            <person name="Eisen J.A."/>
        </authorList>
    </citation>
    <scope>NUCLEOTIDE SEQUENCE [LARGE SCALE GENOMIC DNA]</scope>
    <source>
        <strain evidence="2">ATCC 23117 / DSM 6794 / NBRC 15988 / NCIMB 1366 / Sio-4</strain>
    </source>
</reference>
<dbReference type="eggNOG" id="ENOG502ZS2M">
    <property type="taxonomic scope" value="Bacteria"/>
</dbReference>
<dbReference type="OrthoDB" id="9806766at2"/>
<protein>
    <recommendedName>
        <fullName evidence="3">DUF4419 domain-containing protein</fullName>
    </recommendedName>
</protein>
<sequence length="471" mass="54394">MKQKASITFEVEKLKRAKKPLKETSFEQISKQFSEETIIGSADGKEFVSFGTHSFLKGMQVAYAEHRPFVLSPDMIWLLICQGFSKHVEVNAEKLRHLFVDFEGKKELIIINDELLNPDKTILKAEWEKSIDEMNGEVAKHVGEDLINNLTADFSTTSLTEKIVSQITVLNAFQPYFKYTFVTFICGIPQITLEGTIEDWQKVIDKSKKLAVYELDWWISELIPILEEIKETAKGGVINTEFWMNMFKQHTLEEYGSPTILDGWIVRFFPYYQNGYKKDLFRMGLSEIDYLPPQIVNVPFIHRIIGNPTLQQELGIGTRKLEFLAGFFGLEQNPTDLSLRPVIEWSIIPQREKTMKFSEKDKKEGEVTLATLEYRNIDTFPSELLEFSNIYSLKLHFRNKIKLPKALSKIDIGHIELQGKIEKGDKKEILKRIKKIGHSKINGEVYNSKATIIQVGNHKKTFLSKLKNLFN</sequence>
<name>I4AKQ5_BERLS</name>
<dbReference type="RefSeq" id="WP_014797987.1">
    <property type="nucleotide sequence ID" value="NC_018018.1"/>
</dbReference>
<dbReference type="KEGG" id="fli:Fleli_2160"/>
<organism evidence="1 2">
    <name type="scientific">Bernardetia litoralis (strain ATCC 23117 / DSM 6794 / NBRC 15988 / NCIMB 1366 / Fx l1 / Sio-4)</name>
    <name type="common">Flexibacter litoralis</name>
    <dbReference type="NCBI Taxonomy" id="880071"/>
    <lineage>
        <taxon>Bacteria</taxon>
        <taxon>Pseudomonadati</taxon>
        <taxon>Bacteroidota</taxon>
        <taxon>Cytophagia</taxon>
        <taxon>Cytophagales</taxon>
        <taxon>Bernardetiaceae</taxon>
        <taxon>Bernardetia</taxon>
    </lineage>
</organism>